<dbReference type="PROSITE" id="PS50206">
    <property type="entry name" value="RHODANESE_3"/>
    <property type="match status" value="1"/>
</dbReference>
<evidence type="ECO:0000256" key="13">
    <source>
        <dbReference type="ARBA" id="ARBA00049723"/>
    </source>
</evidence>
<keyword evidence="10" id="KW-0413">Isomerase</keyword>
<evidence type="ECO:0000256" key="8">
    <source>
        <dbReference type="ARBA" id="ARBA00023166"/>
    </source>
</evidence>
<dbReference type="AlphaFoldDB" id="A0A554X645"/>
<comment type="similarity">
    <text evidence="2">Belongs to the GMC oxidoreductase family.</text>
</comment>
<dbReference type="STRING" id="307486.GCA_000807215_02403"/>
<evidence type="ECO:0000256" key="10">
    <source>
        <dbReference type="ARBA" id="ARBA00023235"/>
    </source>
</evidence>
<dbReference type="EC" id="1.1.3.6" evidence="13"/>
<organism evidence="17 18">
    <name type="scientific">Tepidimonas taiwanensis</name>
    <dbReference type="NCBI Taxonomy" id="307486"/>
    <lineage>
        <taxon>Bacteria</taxon>
        <taxon>Pseudomonadati</taxon>
        <taxon>Pseudomonadota</taxon>
        <taxon>Betaproteobacteria</taxon>
        <taxon>Burkholderiales</taxon>
        <taxon>Tepidimonas</taxon>
    </lineage>
</organism>
<evidence type="ECO:0000256" key="5">
    <source>
        <dbReference type="ARBA" id="ARBA00022827"/>
    </source>
</evidence>
<dbReference type="EC" id="5.3.3.1" evidence="11"/>
<evidence type="ECO:0000256" key="1">
    <source>
        <dbReference type="ARBA" id="ARBA00001974"/>
    </source>
</evidence>
<name>A0A554X645_9BURK</name>
<evidence type="ECO:0000256" key="4">
    <source>
        <dbReference type="ARBA" id="ARBA00022630"/>
    </source>
</evidence>
<keyword evidence="8" id="KW-1207">Sterol metabolism</keyword>
<keyword evidence="6 17" id="KW-0560">Oxidoreductase</keyword>
<dbReference type="PANTHER" id="PTHR47470">
    <property type="entry name" value="CHOLESTEROL OXIDASE"/>
    <property type="match status" value="1"/>
</dbReference>
<evidence type="ECO:0000256" key="12">
    <source>
        <dbReference type="ARBA" id="ARBA00049645"/>
    </source>
</evidence>
<evidence type="ECO:0000259" key="16">
    <source>
        <dbReference type="PROSITE" id="PS50206"/>
    </source>
</evidence>
<dbReference type="SUPFAM" id="SSF51905">
    <property type="entry name" value="FAD/NAD(P)-binding domain"/>
    <property type="match status" value="1"/>
</dbReference>
<keyword evidence="7" id="KW-0443">Lipid metabolism</keyword>
<keyword evidence="18" id="KW-1185">Reference proteome</keyword>
<accession>A0A554X645</accession>
<dbReference type="PANTHER" id="PTHR47470:SF1">
    <property type="entry name" value="FAD-DEPENDENT OXIDOREDUCTASE 2 FAD BINDING DOMAIN-CONTAINING PROTEIN"/>
    <property type="match status" value="1"/>
</dbReference>
<dbReference type="InterPro" id="IPR036188">
    <property type="entry name" value="FAD/NAD-bd_sf"/>
</dbReference>
<protein>
    <recommendedName>
        <fullName evidence="14">Cholesterol oxidase</fullName>
        <ecNumber evidence="13">1.1.3.6</ecNumber>
        <ecNumber evidence="11">5.3.3.1</ecNumber>
    </recommendedName>
    <alternativeName>
        <fullName evidence="15">Cholesterol isomerase</fullName>
    </alternativeName>
</protein>
<dbReference type="Pfam" id="PF13450">
    <property type="entry name" value="NAD_binding_8"/>
    <property type="match status" value="1"/>
</dbReference>
<feature type="domain" description="Rhodanese" evidence="16">
    <location>
        <begin position="14"/>
        <end position="51"/>
    </location>
</feature>
<dbReference type="EMBL" id="VJOM01000016">
    <property type="protein sequence ID" value="TSE31236.1"/>
    <property type="molecule type" value="Genomic_DNA"/>
</dbReference>
<dbReference type="InterPro" id="IPR001763">
    <property type="entry name" value="Rhodanese-like_dom"/>
</dbReference>
<dbReference type="OrthoDB" id="9787779at2"/>
<evidence type="ECO:0000256" key="9">
    <source>
        <dbReference type="ARBA" id="ARBA00023221"/>
    </source>
</evidence>
<reference evidence="17 18" key="1">
    <citation type="submission" date="2019-07" db="EMBL/GenBank/DDBJ databases">
        <title>Tepidimonas taiwanensis I1-1 draft genome.</title>
        <authorList>
            <person name="Da Costa M.S."/>
            <person name="Froufe H.J.C."/>
            <person name="Egas C."/>
            <person name="Albuquerque L."/>
        </authorList>
    </citation>
    <scope>NUCLEOTIDE SEQUENCE [LARGE SCALE GENOMIC DNA]</scope>
    <source>
        <strain evidence="17 18">I1-1</strain>
    </source>
</reference>
<proteinExistence type="inferred from homology"/>
<dbReference type="InterPro" id="IPR000172">
    <property type="entry name" value="GMC_OxRdtase_N"/>
</dbReference>
<dbReference type="Pfam" id="PF05199">
    <property type="entry name" value="GMC_oxred_C"/>
    <property type="match status" value="1"/>
</dbReference>
<dbReference type="InterPro" id="IPR007867">
    <property type="entry name" value="GMC_OxRtase_C"/>
</dbReference>
<evidence type="ECO:0000313" key="18">
    <source>
        <dbReference type="Proteomes" id="UP000317763"/>
    </source>
</evidence>
<evidence type="ECO:0000313" key="17">
    <source>
        <dbReference type="EMBL" id="TSE31236.1"/>
    </source>
</evidence>
<keyword evidence="9" id="KW-0753">Steroid metabolism</keyword>
<dbReference type="GO" id="GO:0008203">
    <property type="term" value="P:cholesterol metabolic process"/>
    <property type="evidence" value="ECO:0007669"/>
    <property type="project" value="UniProtKB-KW"/>
</dbReference>
<evidence type="ECO:0000256" key="11">
    <source>
        <dbReference type="ARBA" id="ARBA00038856"/>
    </source>
</evidence>
<dbReference type="RefSeq" id="WP_143897968.1">
    <property type="nucleotide sequence ID" value="NZ_CP083911.1"/>
</dbReference>
<evidence type="ECO:0000256" key="6">
    <source>
        <dbReference type="ARBA" id="ARBA00023002"/>
    </source>
</evidence>
<evidence type="ECO:0000256" key="7">
    <source>
        <dbReference type="ARBA" id="ARBA00023098"/>
    </source>
</evidence>
<evidence type="ECO:0000256" key="2">
    <source>
        <dbReference type="ARBA" id="ARBA00010790"/>
    </source>
</evidence>
<dbReference type="InterPro" id="IPR052542">
    <property type="entry name" value="Cholesterol_Oxidase"/>
</dbReference>
<comment type="caution">
    <text evidence="17">The sequence shown here is derived from an EMBL/GenBank/DDBJ whole genome shotgun (WGS) entry which is preliminary data.</text>
</comment>
<gene>
    <name evidence="17" type="primary">choD</name>
    <name evidence="17" type="ORF">Ttaiw_01614</name>
</gene>
<evidence type="ECO:0000256" key="3">
    <source>
        <dbReference type="ARBA" id="ARBA00022548"/>
    </source>
</evidence>
<dbReference type="GO" id="GO:0004769">
    <property type="term" value="F:steroid Delta-isomerase activity"/>
    <property type="evidence" value="ECO:0007669"/>
    <property type="project" value="UniProtKB-EC"/>
</dbReference>
<comment type="pathway">
    <text evidence="12">Steroid metabolism; cholesterol degradation.</text>
</comment>
<evidence type="ECO:0000256" key="14">
    <source>
        <dbReference type="ARBA" id="ARBA00049744"/>
    </source>
</evidence>
<dbReference type="GO" id="GO:0016995">
    <property type="term" value="F:cholesterol oxidase activity"/>
    <property type="evidence" value="ECO:0007669"/>
    <property type="project" value="UniProtKB-EC"/>
</dbReference>
<sequence>MSDRAYDTDFLVIGSGFGGSVAALRLAEKGYRVTVLEQGRHWRPQDLPATNWDFGRWLWRPELGWRGFFSLRFFRHVVVLHGNAVGGGSITYANTLLVPPESVWRQGSWAGLDAWDRVMPAHYAEAERMLGVTVNQRPAAADERLRAMAAATGVADTWHLTRVGVFFGDESAPGDCDHPDPYFGGEGPPRRSCTGCGGCMVGCRVGAKNTLDRNYLHLAQRRGAVLHAQTRVTRIVPLPAPDGRADTTGRHGYTVHAVCSSDGRKRAVRWTARAVVCAAGSLGTQALLMEARRRGDLPHLSSALGHHVRTNAESLIGVRWPGCTEDLSRGVAIGSAIRLDAYTTVEATRYPAGSDAMALLSTVMGRDGSRLGWAGALLRGLLTAPGATVRLLRPRGWARESMILLCMQTLDGTLTLEWRRPWWWPFQYRLRSRGAPLPHRIPVAEDFARRAAAATGGVPMASLPEVLFHIPMTAHCLGGAVMAATPRDGVCDRWQRAFGQHNLYLVDGSVIGANLGVNPSLTITALAERAMQRIAPVAAQRWDAIGEPIAAY</sequence>
<dbReference type="GO" id="GO:0050660">
    <property type="term" value="F:flavin adenine dinucleotide binding"/>
    <property type="evidence" value="ECO:0007669"/>
    <property type="project" value="InterPro"/>
</dbReference>
<keyword evidence="4" id="KW-0285">Flavoprotein</keyword>
<dbReference type="Pfam" id="PF00732">
    <property type="entry name" value="GMC_oxred_N"/>
    <property type="match status" value="1"/>
</dbReference>
<dbReference type="Proteomes" id="UP000317763">
    <property type="component" value="Unassembled WGS sequence"/>
</dbReference>
<evidence type="ECO:0000256" key="15">
    <source>
        <dbReference type="ARBA" id="ARBA00049778"/>
    </source>
</evidence>
<keyword evidence="3" id="KW-0153">Cholesterol metabolism</keyword>
<keyword evidence="5" id="KW-0274">FAD</keyword>
<comment type="cofactor">
    <cofactor evidence="1">
        <name>FAD</name>
        <dbReference type="ChEBI" id="CHEBI:57692"/>
    </cofactor>
</comment>
<dbReference type="Gene3D" id="3.50.50.60">
    <property type="entry name" value="FAD/NAD(P)-binding domain"/>
    <property type="match status" value="3"/>
</dbReference>